<evidence type="ECO:0000259" key="21">
    <source>
        <dbReference type="PROSITE" id="PS50089"/>
    </source>
</evidence>
<dbReference type="AlphaFoldDB" id="A0A091JUX0"/>
<dbReference type="InterPro" id="IPR001841">
    <property type="entry name" value="Znf_RING"/>
</dbReference>
<dbReference type="FunFam" id="3.30.40.10:FF:000203">
    <property type="entry name" value="E3 ubiquitin-protein ligase CHFR isoform X1"/>
    <property type="match status" value="1"/>
</dbReference>
<dbReference type="GO" id="GO:0051301">
    <property type="term" value="P:cell division"/>
    <property type="evidence" value="ECO:0007669"/>
    <property type="project" value="UniProtKB-KW"/>
</dbReference>
<keyword evidence="13" id="KW-0862">Zinc</keyword>
<dbReference type="UniPathway" id="UPA00143"/>
<evidence type="ECO:0000259" key="20">
    <source>
        <dbReference type="PROSITE" id="PS50006"/>
    </source>
</evidence>
<dbReference type="FunFam" id="3.30.40.140:FF:000001">
    <property type="entry name" value="E3 ubiquitin-protein ligase CHFR isoform X1"/>
    <property type="match status" value="1"/>
</dbReference>
<dbReference type="EMBL" id="KK530185">
    <property type="protein sequence ID" value="KFP27753.1"/>
    <property type="molecule type" value="Genomic_DNA"/>
</dbReference>
<evidence type="ECO:0000256" key="18">
    <source>
        <dbReference type="PROSITE-ProRule" id="PRU00175"/>
    </source>
</evidence>
<feature type="non-terminal residue" evidence="22">
    <location>
        <position position="623"/>
    </location>
</feature>
<dbReference type="EC" id="2.3.2.27" evidence="5"/>
<dbReference type="SMART" id="SM00240">
    <property type="entry name" value="FHA"/>
    <property type="match status" value="1"/>
</dbReference>
<dbReference type="InterPro" id="IPR008984">
    <property type="entry name" value="SMAD_FHA_dom_sf"/>
</dbReference>
<dbReference type="GO" id="GO:0016605">
    <property type="term" value="C:PML body"/>
    <property type="evidence" value="ECO:0007669"/>
    <property type="project" value="UniProtKB-SubCell"/>
</dbReference>
<dbReference type="InterPro" id="IPR017907">
    <property type="entry name" value="Znf_RING_CS"/>
</dbReference>
<dbReference type="InterPro" id="IPR000253">
    <property type="entry name" value="FHA_dom"/>
</dbReference>
<keyword evidence="14" id="KW-0539">Nucleus</keyword>
<dbReference type="GO" id="GO:0008270">
    <property type="term" value="F:zinc ion binding"/>
    <property type="evidence" value="ECO:0007669"/>
    <property type="project" value="UniProtKB-KW"/>
</dbReference>
<evidence type="ECO:0000256" key="11">
    <source>
        <dbReference type="ARBA" id="ARBA00022776"/>
    </source>
</evidence>
<evidence type="ECO:0000256" key="7">
    <source>
        <dbReference type="ARBA" id="ARBA00022618"/>
    </source>
</evidence>
<dbReference type="InterPro" id="IPR052256">
    <property type="entry name" value="E3_ubiquitin-ligase_CHFR"/>
</dbReference>
<feature type="region of interest" description="Disordered" evidence="19">
    <location>
        <begin position="125"/>
        <end position="172"/>
    </location>
</feature>
<accession>A0A091JUX0</accession>
<gene>
    <name evidence="22" type="ORF">N325_07948</name>
</gene>
<evidence type="ECO:0000256" key="13">
    <source>
        <dbReference type="ARBA" id="ARBA00022833"/>
    </source>
</evidence>
<dbReference type="PROSITE" id="PS00518">
    <property type="entry name" value="ZF_RING_1"/>
    <property type="match status" value="1"/>
</dbReference>
<organism evidence="22 23">
    <name type="scientific">Colius striatus</name>
    <name type="common">Speckled mousebird</name>
    <dbReference type="NCBI Taxonomy" id="57412"/>
    <lineage>
        <taxon>Eukaryota</taxon>
        <taxon>Metazoa</taxon>
        <taxon>Chordata</taxon>
        <taxon>Craniata</taxon>
        <taxon>Vertebrata</taxon>
        <taxon>Euteleostomi</taxon>
        <taxon>Archelosauria</taxon>
        <taxon>Archosauria</taxon>
        <taxon>Dinosauria</taxon>
        <taxon>Saurischia</taxon>
        <taxon>Theropoda</taxon>
        <taxon>Coelurosauria</taxon>
        <taxon>Aves</taxon>
        <taxon>Neognathae</taxon>
        <taxon>Neoaves</taxon>
        <taxon>Telluraves</taxon>
        <taxon>Coraciimorphae</taxon>
        <taxon>Coliiformes</taxon>
        <taxon>Coliidae</taxon>
        <taxon>Colius</taxon>
    </lineage>
</organism>
<evidence type="ECO:0000256" key="16">
    <source>
        <dbReference type="ARBA" id="ARBA00029800"/>
    </source>
</evidence>
<reference evidence="22 23" key="1">
    <citation type="submission" date="2014-04" db="EMBL/GenBank/DDBJ databases">
        <title>Genome evolution of avian class.</title>
        <authorList>
            <person name="Zhang G."/>
            <person name="Li C."/>
        </authorList>
    </citation>
    <scope>NUCLEOTIDE SEQUENCE [LARGE SCALE GENOMIC DNA]</scope>
    <source>
        <strain evidence="22">BGI_N325</strain>
    </source>
</reference>
<evidence type="ECO:0000256" key="5">
    <source>
        <dbReference type="ARBA" id="ARBA00012483"/>
    </source>
</evidence>
<proteinExistence type="inferred from homology"/>
<dbReference type="GO" id="GO:0016567">
    <property type="term" value="P:protein ubiquitination"/>
    <property type="evidence" value="ECO:0007669"/>
    <property type="project" value="UniProtKB-UniPathway"/>
</dbReference>
<keyword evidence="8" id="KW-0808">Transferase</keyword>
<feature type="domain" description="RING-type" evidence="21">
    <location>
        <begin position="278"/>
        <end position="317"/>
    </location>
</feature>
<dbReference type="InterPro" id="IPR013083">
    <property type="entry name" value="Znf_RING/FYVE/PHD"/>
</dbReference>
<dbReference type="Pfam" id="PF00498">
    <property type="entry name" value="FHA"/>
    <property type="match status" value="1"/>
</dbReference>
<protein>
    <recommendedName>
        <fullName evidence="6">E3 ubiquitin-protein ligase CHFR</fullName>
        <ecNumber evidence="5">2.3.2.27</ecNumber>
    </recommendedName>
    <alternativeName>
        <fullName evidence="17">Checkpoint with forkhead and RING finger domains protein</fullName>
    </alternativeName>
    <alternativeName>
        <fullName evidence="16">RING-type E3 ubiquitin transferase CHFR</fullName>
    </alternativeName>
</protein>
<dbReference type="PROSITE" id="PS50089">
    <property type="entry name" value="ZF_RING_2"/>
    <property type="match status" value="1"/>
</dbReference>
<keyword evidence="12" id="KW-0833">Ubl conjugation pathway</keyword>
<comment type="catalytic activity">
    <reaction evidence="1">
        <text>S-ubiquitinyl-[E2 ubiquitin-conjugating enzyme]-L-cysteine + [acceptor protein]-L-lysine = [E2 ubiquitin-conjugating enzyme]-L-cysteine + N(6)-ubiquitinyl-[acceptor protein]-L-lysine.</text>
        <dbReference type="EC" id="2.3.2.27"/>
    </reaction>
</comment>
<evidence type="ECO:0000256" key="19">
    <source>
        <dbReference type="SAM" id="MobiDB-lite"/>
    </source>
</evidence>
<evidence type="ECO:0000256" key="4">
    <source>
        <dbReference type="ARBA" id="ARBA00005797"/>
    </source>
</evidence>
<dbReference type="GO" id="GO:0006511">
    <property type="term" value="P:ubiquitin-dependent protein catabolic process"/>
    <property type="evidence" value="ECO:0007669"/>
    <property type="project" value="TreeGrafter"/>
</dbReference>
<feature type="compositionally biased region" description="Basic and acidic residues" evidence="19">
    <location>
        <begin position="222"/>
        <end position="233"/>
    </location>
</feature>
<dbReference type="Gene3D" id="3.30.40.10">
    <property type="entry name" value="Zinc/RING finger domain, C3HC4 (zinc finger)"/>
    <property type="match status" value="1"/>
</dbReference>
<dbReference type="SUPFAM" id="SSF49879">
    <property type="entry name" value="SMAD/FHA domain"/>
    <property type="match status" value="1"/>
</dbReference>
<keyword evidence="7" id="KW-0132">Cell division</keyword>
<keyword evidence="11" id="KW-0498">Mitosis</keyword>
<dbReference type="PROSITE" id="PS50006">
    <property type="entry name" value="FHA_DOMAIN"/>
    <property type="match status" value="1"/>
</dbReference>
<dbReference type="Gene3D" id="2.60.200.20">
    <property type="match status" value="1"/>
</dbReference>
<evidence type="ECO:0000256" key="12">
    <source>
        <dbReference type="ARBA" id="ARBA00022786"/>
    </source>
</evidence>
<name>A0A091JUX0_COLST</name>
<dbReference type="CDD" id="cd16503">
    <property type="entry name" value="RING-HC_CHFR"/>
    <property type="match status" value="1"/>
</dbReference>
<feature type="non-terminal residue" evidence="22">
    <location>
        <position position="1"/>
    </location>
</feature>
<dbReference type="SUPFAM" id="SSF57850">
    <property type="entry name" value="RING/U-box"/>
    <property type="match status" value="1"/>
</dbReference>
<sequence>QPWGKLIRLGADEAEPHVLLLKREWTIGRKKGCDLSFPGNKLVSGDHCKIIVDEESGQVSLEDTSTNGTVINKLKVIKKQTYPLQTGDVIYVVYRKNEPENNVAYLYESLNTKHDATQESVEVNVENQCHVTKDTSSTGRSNDETQITSSPSATQSCYEEPQPSTSTSNLFNASSTSHIESASVQLDNPSTSESVCLRALHDEHEKLDTNTDISVITSEITDKEKAQSDSERMADEEDLEPAKKKLKGAPSECIIKIGFEDAKTSNVKTDKMEETLTCIICQELLHDCVSLQPCMHTFCAACYSGWMERSSLCPTCRCPVERICKNHILNNLVEAYLIQHPGKLNNDVRSMDARNKITQDMLQPKVRRSFSDEEGSSEDLLELSDVDSESSDISQPYIVCRQCPGYRRHSVPTLPGTDQETEAGGMQALGDAPSTSADFPAAVQEYVCPAQGSHVICTCCFQPMPDRRAEREQNPHVAPQQCTVCLQPFCHLYWGCTRMACFGCLAPFCEINLGEKCLDGVLNNNHYESDILKEYLASRGLTWKNMLNESLLALQRGVFMLSDYRITGNTVLCYCCGLRSFRELAYQYRQNIPVAELPVTVTSRPDCYWGRNCRTQVKAHHAM</sequence>
<evidence type="ECO:0000313" key="22">
    <source>
        <dbReference type="EMBL" id="KFP27753.1"/>
    </source>
</evidence>
<evidence type="ECO:0000256" key="9">
    <source>
        <dbReference type="ARBA" id="ARBA00022723"/>
    </source>
</evidence>
<feature type="region of interest" description="Disordered" evidence="19">
    <location>
        <begin position="365"/>
        <end position="386"/>
    </location>
</feature>
<feature type="compositionally biased region" description="Acidic residues" evidence="19">
    <location>
        <begin position="372"/>
        <end position="386"/>
    </location>
</feature>
<feature type="region of interest" description="Disordered" evidence="19">
    <location>
        <begin position="222"/>
        <end position="242"/>
    </location>
</feature>
<dbReference type="Proteomes" id="UP000053615">
    <property type="component" value="Unassembled WGS sequence"/>
</dbReference>
<comment type="pathway">
    <text evidence="3">Protein modification; protein ubiquitination.</text>
</comment>
<dbReference type="SMART" id="SM00184">
    <property type="entry name" value="RING"/>
    <property type="match status" value="1"/>
</dbReference>
<dbReference type="InterPro" id="IPR040909">
    <property type="entry name" value="CHFR_Znf-CRD"/>
</dbReference>
<evidence type="ECO:0000256" key="2">
    <source>
        <dbReference type="ARBA" id="ARBA00004322"/>
    </source>
</evidence>
<keyword evidence="10 18" id="KW-0863">Zinc-finger</keyword>
<evidence type="ECO:0000256" key="14">
    <source>
        <dbReference type="ARBA" id="ARBA00023242"/>
    </source>
</evidence>
<evidence type="ECO:0000256" key="8">
    <source>
        <dbReference type="ARBA" id="ARBA00022679"/>
    </source>
</evidence>
<dbReference type="FunFam" id="2.60.200.20:FF:000022">
    <property type="entry name" value="E3 ubiquitin-protein ligase CHFR isoform X2"/>
    <property type="match status" value="1"/>
</dbReference>
<dbReference type="Gene3D" id="3.30.40.140">
    <property type="match status" value="1"/>
</dbReference>
<evidence type="ECO:0000313" key="23">
    <source>
        <dbReference type="Proteomes" id="UP000053615"/>
    </source>
</evidence>
<evidence type="ECO:0000256" key="6">
    <source>
        <dbReference type="ARBA" id="ARBA00017908"/>
    </source>
</evidence>
<dbReference type="Pfam" id="PF17979">
    <property type="entry name" value="zf-CRD"/>
    <property type="match status" value="1"/>
</dbReference>
<evidence type="ECO:0000256" key="10">
    <source>
        <dbReference type="ARBA" id="ARBA00022771"/>
    </source>
</evidence>
<dbReference type="GO" id="GO:0061630">
    <property type="term" value="F:ubiquitin protein ligase activity"/>
    <property type="evidence" value="ECO:0007669"/>
    <property type="project" value="UniProtKB-EC"/>
</dbReference>
<evidence type="ECO:0000256" key="1">
    <source>
        <dbReference type="ARBA" id="ARBA00000900"/>
    </source>
</evidence>
<evidence type="ECO:0000256" key="17">
    <source>
        <dbReference type="ARBA" id="ARBA00031332"/>
    </source>
</evidence>
<comment type="similarity">
    <text evidence="4">Belongs to the CHFR family.</text>
</comment>
<evidence type="ECO:0000256" key="15">
    <source>
        <dbReference type="ARBA" id="ARBA00023306"/>
    </source>
</evidence>
<dbReference type="PANTHER" id="PTHR16079:SF4">
    <property type="entry name" value="E3 UBIQUITIN-PROTEIN LIGASE CHFR"/>
    <property type="match status" value="1"/>
</dbReference>
<feature type="domain" description="FHA" evidence="20">
    <location>
        <begin position="25"/>
        <end position="76"/>
    </location>
</feature>
<comment type="subcellular location">
    <subcellularLocation>
        <location evidence="2">Nucleus</location>
        <location evidence="2">PML body</location>
    </subcellularLocation>
</comment>
<keyword evidence="9" id="KW-0479">Metal-binding</keyword>
<keyword evidence="15" id="KW-0131">Cell cycle</keyword>
<dbReference type="Pfam" id="PF13923">
    <property type="entry name" value="zf-C3HC4_2"/>
    <property type="match status" value="1"/>
</dbReference>
<evidence type="ECO:0000256" key="3">
    <source>
        <dbReference type="ARBA" id="ARBA00004906"/>
    </source>
</evidence>
<keyword evidence="23" id="KW-1185">Reference proteome</keyword>
<dbReference type="PANTHER" id="PTHR16079">
    <property type="entry name" value="UBIQUITIN LIGASE PROTEIN CHFR"/>
    <property type="match status" value="1"/>
</dbReference>
<dbReference type="CDD" id="cd22672">
    <property type="entry name" value="FHA_CHFR"/>
    <property type="match status" value="1"/>
</dbReference>